<reference evidence="2" key="1">
    <citation type="submission" date="2018-05" db="EMBL/GenBank/DDBJ databases">
        <authorList>
            <person name="Lanie J.A."/>
            <person name="Ng W.-L."/>
            <person name="Kazmierczak K.M."/>
            <person name="Andrzejewski T.M."/>
            <person name="Davidsen T.M."/>
            <person name="Wayne K.J."/>
            <person name="Tettelin H."/>
            <person name="Glass J.I."/>
            <person name="Rusch D."/>
            <person name="Podicherti R."/>
            <person name="Tsui H.-C.T."/>
            <person name="Winkler M.E."/>
        </authorList>
    </citation>
    <scope>NUCLEOTIDE SEQUENCE</scope>
</reference>
<proteinExistence type="predicted"/>
<dbReference type="AlphaFoldDB" id="A0A382G7V0"/>
<gene>
    <name evidence="2" type="ORF">METZ01_LOCUS224162</name>
</gene>
<name>A0A382G7V0_9ZZZZ</name>
<feature type="non-terminal residue" evidence="2">
    <location>
        <position position="1"/>
    </location>
</feature>
<organism evidence="2">
    <name type="scientific">marine metagenome</name>
    <dbReference type="NCBI Taxonomy" id="408172"/>
    <lineage>
        <taxon>unclassified sequences</taxon>
        <taxon>metagenomes</taxon>
        <taxon>ecological metagenomes</taxon>
    </lineage>
</organism>
<protein>
    <submittedName>
        <fullName evidence="2">Uncharacterized protein</fullName>
    </submittedName>
</protein>
<dbReference type="EMBL" id="UINC01054050">
    <property type="protein sequence ID" value="SVB71308.1"/>
    <property type="molecule type" value="Genomic_DNA"/>
</dbReference>
<accession>A0A382G7V0</accession>
<sequence length="326" mass="35754">SLTAQEVIVRSGMKPRDGTLVDCNLTSGEIVADSVAPGQTVMVGTHPPRGGAVAISPRLRHFEVKWAKEHESEGGRRLVTGSGYIGGGCTMWVPGVSSVRKIRAVELMRVTNRNGKLHAKGHRVRWDPVPYYKNDIALVASSGVQQFRLFDPQTSDLTIPVTIVPESLERAKRAEAVLGSRFLWTIRVLNFDAERRRVLASVEEGYTWEGAESGTIGASHATHAKGKVAATNPELNFVVLDFEQHETPPAGRKFSIHRAGRKVGRVRVVGPAWETYTVASIIEGDFRIGDEGNEEAVDTERGSDDCSDDVSGGRPIYQERNPRGYW</sequence>
<evidence type="ECO:0000256" key="1">
    <source>
        <dbReference type="SAM" id="MobiDB-lite"/>
    </source>
</evidence>
<evidence type="ECO:0000313" key="2">
    <source>
        <dbReference type="EMBL" id="SVB71308.1"/>
    </source>
</evidence>
<feature type="region of interest" description="Disordered" evidence="1">
    <location>
        <begin position="294"/>
        <end position="326"/>
    </location>
</feature>